<keyword evidence="12" id="KW-1185">Reference proteome</keyword>
<dbReference type="GO" id="GO:0006011">
    <property type="term" value="P:UDP-alpha-D-glucose metabolic process"/>
    <property type="evidence" value="ECO:0007669"/>
    <property type="project" value="InterPro"/>
</dbReference>
<evidence type="ECO:0000256" key="5">
    <source>
        <dbReference type="ARBA" id="ARBA00022695"/>
    </source>
</evidence>
<dbReference type="SUPFAM" id="SSF53448">
    <property type="entry name" value="Nucleotide-diphospho-sugar transferases"/>
    <property type="match status" value="1"/>
</dbReference>
<dbReference type="Gene3D" id="3.90.550.10">
    <property type="entry name" value="Spore Coat Polysaccharide Biosynthesis Protein SpsA, Chain A"/>
    <property type="match status" value="1"/>
</dbReference>
<evidence type="ECO:0000256" key="9">
    <source>
        <dbReference type="ARBA" id="ARBA00048128"/>
    </source>
</evidence>
<proteinExistence type="inferred from homology"/>
<evidence type="ECO:0000256" key="4">
    <source>
        <dbReference type="ARBA" id="ARBA00022679"/>
    </source>
</evidence>
<evidence type="ECO:0000256" key="1">
    <source>
        <dbReference type="ARBA" id="ARBA00006890"/>
    </source>
</evidence>
<evidence type="ECO:0000256" key="6">
    <source>
        <dbReference type="ARBA" id="ARBA00031455"/>
    </source>
</evidence>
<keyword evidence="5 11" id="KW-0548">Nucleotidyltransferase</keyword>
<dbReference type="RefSeq" id="WP_138574572.1">
    <property type="nucleotide sequence ID" value="NZ_CP040818.1"/>
</dbReference>
<dbReference type="Pfam" id="PF00483">
    <property type="entry name" value="NTP_transferase"/>
    <property type="match status" value="1"/>
</dbReference>
<dbReference type="EMBL" id="CP040818">
    <property type="protein sequence ID" value="QDL92792.1"/>
    <property type="molecule type" value="Genomic_DNA"/>
</dbReference>
<dbReference type="InterPro" id="IPR005835">
    <property type="entry name" value="NTP_transferase_dom"/>
</dbReference>
<dbReference type="InterPro" id="IPR029044">
    <property type="entry name" value="Nucleotide-diphossugar_trans"/>
</dbReference>
<evidence type="ECO:0000256" key="8">
    <source>
        <dbReference type="ARBA" id="ARBA00032341"/>
    </source>
</evidence>
<dbReference type="PANTHER" id="PTHR43197">
    <property type="entry name" value="UTP--GLUCOSE-1-PHOSPHATE URIDYLYLTRANSFERASE"/>
    <property type="match status" value="1"/>
</dbReference>
<gene>
    <name evidence="11" type="ORF">FDP22_13955</name>
</gene>
<dbReference type="Proteomes" id="UP000305888">
    <property type="component" value="Chromosome"/>
</dbReference>
<evidence type="ECO:0000256" key="7">
    <source>
        <dbReference type="ARBA" id="ARBA00031959"/>
    </source>
</evidence>
<accession>A0A5B8G156</accession>
<dbReference type="PANTHER" id="PTHR43197:SF1">
    <property type="entry name" value="UTP--GLUCOSE-1-PHOSPHATE URIDYLYLTRANSFERASE"/>
    <property type="match status" value="1"/>
</dbReference>
<dbReference type="CDD" id="cd02541">
    <property type="entry name" value="UGPase_prokaryotic"/>
    <property type="match status" value="1"/>
</dbReference>
<evidence type="ECO:0000259" key="10">
    <source>
        <dbReference type="Pfam" id="PF00483"/>
    </source>
</evidence>
<name>A0A5B8G156_9RHOB</name>
<dbReference type="EC" id="2.7.7.9" evidence="2"/>
<evidence type="ECO:0000313" key="12">
    <source>
        <dbReference type="Proteomes" id="UP000305888"/>
    </source>
</evidence>
<feature type="domain" description="Nucleotidyl transferase" evidence="10">
    <location>
        <begin position="17"/>
        <end position="276"/>
    </location>
</feature>
<evidence type="ECO:0000256" key="2">
    <source>
        <dbReference type="ARBA" id="ARBA00012415"/>
    </source>
</evidence>
<dbReference type="GO" id="GO:0003983">
    <property type="term" value="F:UTP:glucose-1-phosphate uridylyltransferase activity"/>
    <property type="evidence" value="ECO:0007669"/>
    <property type="project" value="UniProtKB-EC"/>
</dbReference>
<comment type="catalytic activity">
    <reaction evidence="9">
        <text>alpha-D-glucose 1-phosphate + UTP + H(+) = UDP-alpha-D-glucose + diphosphate</text>
        <dbReference type="Rhea" id="RHEA:19889"/>
        <dbReference type="ChEBI" id="CHEBI:15378"/>
        <dbReference type="ChEBI" id="CHEBI:33019"/>
        <dbReference type="ChEBI" id="CHEBI:46398"/>
        <dbReference type="ChEBI" id="CHEBI:58601"/>
        <dbReference type="ChEBI" id="CHEBI:58885"/>
        <dbReference type="EC" id="2.7.7.9"/>
    </reaction>
</comment>
<evidence type="ECO:0000256" key="3">
    <source>
        <dbReference type="ARBA" id="ARBA00019048"/>
    </source>
</evidence>
<protein>
    <recommendedName>
        <fullName evidence="3">UTP--glucose-1-phosphate uridylyltransferase</fullName>
        <ecNumber evidence="2">2.7.7.9</ecNumber>
    </recommendedName>
    <alternativeName>
        <fullName evidence="6">Alpha-D-glucosyl-1-phosphate uridylyltransferase</fullName>
    </alternativeName>
    <alternativeName>
        <fullName evidence="7">UDP-glucose pyrophosphorylase</fullName>
    </alternativeName>
    <alternativeName>
        <fullName evidence="8">Uridine diphosphoglucose pyrophosphorylase</fullName>
    </alternativeName>
</protein>
<dbReference type="OrthoDB" id="9803306at2"/>
<dbReference type="InterPro" id="IPR005771">
    <property type="entry name" value="GalU_uridylyltTrfase_bac/arc"/>
</dbReference>
<dbReference type="KEGG" id="ppru:FDP22_13955"/>
<evidence type="ECO:0000313" key="11">
    <source>
        <dbReference type="EMBL" id="QDL92792.1"/>
    </source>
</evidence>
<organism evidence="11 12">
    <name type="scientific">Paroceanicella profunda</name>
    <dbReference type="NCBI Taxonomy" id="2579971"/>
    <lineage>
        <taxon>Bacteria</taxon>
        <taxon>Pseudomonadati</taxon>
        <taxon>Pseudomonadota</taxon>
        <taxon>Alphaproteobacteria</taxon>
        <taxon>Rhodobacterales</taxon>
        <taxon>Paracoccaceae</taxon>
        <taxon>Paroceanicella</taxon>
    </lineage>
</organism>
<comment type="similarity">
    <text evidence="1">Belongs to the UDPGP type 2 family.</text>
</comment>
<sequence length="295" mass="31717">MADMATKRIRTAVFPVAGLGTRFLPATKSTPKELLPVLDTPLIQFAMDEARAAGIDRMVFVSHPDKGSIEDYVRHDPKLCAHLRAAGKHAFADKLDTLTLNADDRAHFVMQTERLGLGHAVLQARPFVQEDAFAVILPDDLILGGPGCIGEMIEAHASCGGHLVATMEVDRERISKYGVLVPRAEQGDRLTHATGMVEKPSPEDAPSTLAVVGRYVLDSRIFDQLAVQQSGHGNEIQLTDAIAATAGAAGLAGYRFSGIRFDCGAQEGMLQATLHVANMRGMMTERRAPELALVG</sequence>
<reference evidence="11 12" key="1">
    <citation type="submission" date="2019-06" db="EMBL/GenBank/DDBJ databases">
        <title>Genome sequence of Rhodobacteraceae bacterium D4M1.</title>
        <authorList>
            <person name="Cao J."/>
        </authorList>
    </citation>
    <scope>NUCLEOTIDE SEQUENCE [LARGE SCALE GENOMIC DNA]</scope>
    <source>
        <strain evidence="11 12">D4M1</strain>
    </source>
</reference>
<keyword evidence="4 11" id="KW-0808">Transferase</keyword>
<dbReference type="AlphaFoldDB" id="A0A5B8G156"/>